<sequence length="162" mass="18887">MPQAVNSPLYELYMRYDQWKEGHDALYDRLLELCRLMRWNPGNFDYPFWEIHHRGVHEKFVAFMDDWQKHLSKEKQIIYPFAKTAICGGKIGPAAVLEQEDAIARQFYEAYLTAVAGGESPEDCLSRLLQVLMIITEHFRVENETIVPAAERLMDSIEYIGS</sequence>
<comment type="caution">
    <text evidence="2">The sequence shown here is derived from an EMBL/GenBank/DDBJ whole genome shotgun (WGS) entry which is preliminary data.</text>
</comment>
<dbReference type="Gene3D" id="1.20.120.520">
    <property type="entry name" value="nmb1532 protein domain like"/>
    <property type="match status" value="1"/>
</dbReference>
<feature type="domain" description="Hemerythrin-like" evidence="1">
    <location>
        <begin position="16"/>
        <end position="150"/>
    </location>
</feature>
<protein>
    <submittedName>
        <fullName evidence="2">Hemerythrin HHE cation binding domain-containing protein</fullName>
    </submittedName>
</protein>
<dbReference type="RefSeq" id="WP_116064304.1">
    <property type="nucleotide sequence ID" value="NZ_QRDZ01000031.1"/>
</dbReference>
<dbReference type="AlphaFoldDB" id="A0A3D9ICI9"/>
<dbReference type="InterPro" id="IPR012312">
    <property type="entry name" value="Hemerythrin-like"/>
</dbReference>
<keyword evidence="3" id="KW-1185">Reference proteome</keyword>
<organism evidence="2 3">
    <name type="scientific">Cohnella phaseoli</name>
    <dbReference type="NCBI Taxonomy" id="456490"/>
    <lineage>
        <taxon>Bacteria</taxon>
        <taxon>Bacillati</taxon>
        <taxon>Bacillota</taxon>
        <taxon>Bacilli</taxon>
        <taxon>Bacillales</taxon>
        <taxon>Paenibacillaceae</taxon>
        <taxon>Cohnella</taxon>
    </lineage>
</organism>
<evidence type="ECO:0000259" key="1">
    <source>
        <dbReference type="Pfam" id="PF01814"/>
    </source>
</evidence>
<name>A0A3D9ICI9_9BACL</name>
<evidence type="ECO:0000313" key="2">
    <source>
        <dbReference type="EMBL" id="RED59478.1"/>
    </source>
</evidence>
<dbReference type="Proteomes" id="UP000256977">
    <property type="component" value="Unassembled WGS sequence"/>
</dbReference>
<dbReference type="OrthoDB" id="2678285at2"/>
<gene>
    <name evidence="2" type="ORF">DFP98_13172</name>
</gene>
<dbReference type="Pfam" id="PF01814">
    <property type="entry name" value="Hemerythrin"/>
    <property type="match status" value="1"/>
</dbReference>
<reference evidence="2 3" key="1">
    <citation type="submission" date="2018-07" db="EMBL/GenBank/DDBJ databases">
        <title>Genomic Encyclopedia of Type Strains, Phase III (KMG-III): the genomes of soil and plant-associated and newly described type strains.</title>
        <authorList>
            <person name="Whitman W."/>
        </authorList>
    </citation>
    <scope>NUCLEOTIDE SEQUENCE [LARGE SCALE GENOMIC DNA]</scope>
    <source>
        <strain evidence="2 3">CECT 7287</strain>
    </source>
</reference>
<dbReference type="EMBL" id="QRDZ01000031">
    <property type="protein sequence ID" value="RED59478.1"/>
    <property type="molecule type" value="Genomic_DNA"/>
</dbReference>
<accession>A0A3D9ICI9</accession>
<proteinExistence type="predicted"/>
<evidence type="ECO:0000313" key="3">
    <source>
        <dbReference type="Proteomes" id="UP000256977"/>
    </source>
</evidence>